<name>A0AC58J8F0_DANRE</name>
<keyword evidence="1" id="KW-1185">Reference proteome</keyword>
<proteinExistence type="predicted"/>
<reference evidence="2" key="1">
    <citation type="submission" date="2025-08" db="UniProtKB">
        <authorList>
            <consortium name="RefSeq"/>
        </authorList>
    </citation>
    <scope>IDENTIFICATION</scope>
    <source>
        <strain evidence="2">Tuebingen</strain>
        <tissue evidence="2">Fibroblasts and whole tissue</tissue>
    </source>
</reference>
<sequence>MAPGVKRVNIKEKGVLGTLFLPPGSGPYPGVLDLWGGGGGLIEYRSALLASHGFASMALEYLSPEKLKMTEVDGTYFEKAYQILQNHPLVQKDKMAVLGLCFGSAITLTMTAYSRVIKPQCCVCISGSHAIPVDKCLFEVFEDIKKLNGKIQVNEDNHLIHRNTILPIPSDPALKVDVGRIKCPLLLVNGTDDQNWATVESAEDMEMMMKKAGNRQLLTVLTYPDAGHLIEPPYTPHFRATNFLLHKMNEKVVMLWGGQTKPHAYAQEDSWKKILAFFREHLYGSSVKAKL</sequence>
<protein>
    <submittedName>
        <fullName evidence="2">Acyl-CoA thioesterase 17 isoform X2</fullName>
    </submittedName>
</protein>
<gene>
    <name evidence="2" type="primary">acot17</name>
    <name evidence="2" type="synonym">wu:fc48e10</name>
    <name evidence="2" type="synonym">zgc:77651</name>
</gene>
<evidence type="ECO:0000313" key="2">
    <source>
        <dbReference type="RefSeq" id="XP_073802755.1"/>
    </source>
</evidence>
<organism evidence="1 2">
    <name type="scientific">Danio rerio</name>
    <name type="common">Zebrafish</name>
    <name type="synonym">Brachydanio rerio</name>
    <dbReference type="NCBI Taxonomy" id="7955"/>
    <lineage>
        <taxon>Eukaryota</taxon>
        <taxon>Metazoa</taxon>
        <taxon>Chordata</taxon>
        <taxon>Craniata</taxon>
        <taxon>Vertebrata</taxon>
        <taxon>Euteleostomi</taxon>
        <taxon>Actinopterygii</taxon>
        <taxon>Neopterygii</taxon>
        <taxon>Teleostei</taxon>
        <taxon>Ostariophysi</taxon>
        <taxon>Cypriniformes</taxon>
        <taxon>Danionidae</taxon>
        <taxon>Danioninae</taxon>
        <taxon>Danio</taxon>
    </lineage>
</organism>
<dbReference type="Proteomes" id="UP000000437">
    <property type="component" value="Chromosome 4"/>
</dbReference>
<evidence type="ECO:0000313" key="1">
    <source>
        <dbReference type="Proteomes" id="UP000000437"/>
    </source>
</evidence>
<dbReference type="RefSeq" id="XP_073802755.1">
    <property type="nucleotide sequence ID" value="XM_073946654.1"/>
</dbReference>
<accession>A0AC58J8F0</accession>